<evidence type="ECO:0000313" key="3">
    <source>
        <dbReference type="EMBL" id="RFN47406.1"/>
    </source>
</evidence>
<feature type="signal peptide" evidence="2">
    <location>
        <begin position="1"/>
        <end position="18"/>
    </location>
</feature>
<dbReference type="Proteomes" id="UP000265631">
    <property type="component" value="Unassembled WGS sequence"/>
</dbReference>
<dbReference type="InterPro" id="IPR038843">
    <property type="entry name" value="Sed1/Spi1"/>
</dbReference>
<evidence type="ECO:0000256" key="2">
    <source>
        <dbReference type="SAM" id="SignalP"/>
    </source>
</evidence>
<reference evidence="3 4" key="1">
    <citation type="journal article" date="2018" name="PLoS Pathog.">
        <title>Evolution of structural diversity of trichothecenes, a family of toxins produced by plant pathogenic and entomopathogenic fungi.</title>
        <authorList>
            <person name="Proctor R.H."/>
            <person name="McCormick S.P."/>
            <person name="Kim H.S."/>
            <person name="Cardoza R.E."/>
            <person name="Stanley A.M."/>
            <person name="Lindo L."/>
            <person name="Kelly A."/>
            <person name="Brown D.W."/>
            <person name="Lee T."/>
            <person name="Vaughan M.M."/>
            <person name="Alexander N.J."/>
            <person name="Busman M."/>
            <person name="Gutierrez S."/>
        </authorList>
    </citation>
    <scope>NUCLEOTIDE SEQUENCE [LARGE SCALE GENOMIC DNA]</scope>
    <source>
        <strain evidence="3 4">NRRL 13405</strain>
    </source>
</reference>
<dbReference type="PANTHER" id="PTHR35523">
    <property type="entry name" value="CELL WALL PROTEIN SED1"/>
    <property type="match status" value="1"/>
</dbReference>
<dbReference type="AlphaFoldDB" id="A0A395MHT9"/>
<sequence length="233" mass="24318">MYAFNAAALLALVGAAAAKPTLTYSPVPIPTGHKNGTVTVTTVVDSYTTYCPEPTSFHLGGKDYVVTKPTTLIITDCPCTVTETHPAHPTWIPGHPGYKPEHPGKPGHPEPEHPGKPGYPGKPGHPEPEYPEHPEVQKPGKPGYPEHPEGEKPSGEKPSGEKPSGEKPSGEKPSGEYPVTPETPEGEKPTGEKPSGEQPGKEEEVPEHPVVTAGAGAVQIGLGLAAFLGLVAL</sequence>
<comment type="caution">
    <text evidence="3">The sequence shown here is derived from an EMBL/GenBank/DDBJ whole genome shotgun (WGS) entry which is preliminary data.</text>
</comment>
<gene>
    <name evidence="3" type="ORF">FIE12Z_8337</name>
</gene>
<dbReference type="GO" id="GO:0005199">
    <property type="term" value="F:structural constituent of cell wall"/>
    <property type="evidence" value="ECO:0007669"/>
    <property type="project" value="InterPro"/>
</dbReference>
<name>A0A395MHT9_9HYPO</name>
<dbReference type="OrthoDB" id="4094614at2759"/>
<dbReference type="GO" id="GO:0009277">
    <property type="term" value="C:fungal-type cell wall"/>
    <property type="evidence" value="ECO:0007669"/>
    <property type="project" value="TreeGrafter"/>
</dbReference>
<dbReference type="PRINTS" id="PR01217">
    <property type="entry name" value="PRICHEXTENSN"/>
</dbReference>
<evidence type="ECO:0000256" key="1">
    <source>
        <dbReference type="SAM" id="MobiDB-lite"/>
    </source>
</evidence>
<feature type="chain" id="PRO_5017216867" evidence="2">
    <location>
        <begin position="19"/>
        <end position="233"/>
    </location>
</feature>
<keyword evidence="4" id="KW-1185">Reference proteome</keyword>
<dbReference type="EMBL" id="PXXK01000255">
    <property type="protein sequence ID" value="RFN47406.1"/>
    <property type="molecule type" value="Genomic_DNA"/>
</dbReference>
<feature type="compositionally biased region" description="Basic and acidic residues" evidence="1">
    <location>
        <begin position="124"/>
        <end position="174"/>
    </location>
</feature>
<dbReference type="PANTHER" id="PTHR35523:SF1">
    <property type="entry name" value="CELL WALL PROTEIN SED1"/>
    <property type="match status" value="1"/>
</dbReference>
<organism evidence="3 4">
    <name type="scientific">Fusarium flagelliforme</name>
    <dbReference type="NCBI Taxonomy" id="2675880"/>
    <lineage>
        <taxon>Eukaryota</taxon>
        <taxon>Fungi</taxon>
        <taxon>Dikarya</taxon>
        <taxon>Ascomycota</taxon>
        <taxon>Pezizomycotina</taxon>
        <taxon>Sordariomycetes</taxon>
        <taxon>Hypocreomycetidae</taxon>
        <taxon>Hypocreales</taxon>
        <taxon>Nectriaceae</taxon>
        <taxon>Fusarium</taxon>
        <taxon>Fusarium incarnatum-equiseti species complex</taxon>
    </lineage>
</organism>
<feature type="compositionally biased region" description="Basic and acidic residues" evidence="1">
    <location>
        <begin position="185"/>
        <end position="207"/>
    </location>
</feature>
<evidence type="ECO:0000313" key="4">
    <source>
        <dbReference type="Proteomes" id="UP000265631"/>
    </source>
</evidence>
<dbReference type="GO" id="GO:0031505">
    <property type="term" value="P:fungal-type cell wall organization"/>
    <property type="evidence" value="ECO:0007669"/>
    <property type="project" value="InterPro"/>
</dbReference>
<keyword evidence="2" id="KW-0732">Signal</keyword>
<accession>A0A395MHT9</accession>
<dbReference type="STRING" id="2594813.A0A395MHT9"/>
<proteinExistence type="predicted"/>
<feature type="region of interest" description="Disordered" evidence="1">
    <location>
        <begin position="88"/>
        <end position="210"/>
    </location>
</feature>
<protein>
    <submittedName>
        <fullName evidence="3">Uncharacterized protein</fullName>
    </submittedName>
</protein>
<feature type="compositionally biased region" description="Basic and acidic residues" evidence="1">
    <location>
        <begin position="98"/>
        <end position="115"/>
    </location>
</feature>